<sequence>MAVVFALGQGLQLLSGGHPGFLIITTPTFFCCFSWNGNYFSFLTNASGSENMGCGHPSLSF</sequence>
<protein>
    <submittedName>
        <fullName evidence="1">Uncharacterized protein</fullName>
    </submittedName>
</protein>
<evidence type="ECO:0000313" key="2">
    <source>
        <dbReference type="Proteomes" id="UP000008311"/>
    </source>
</evidence>
<dbReference type="EMBL" id="EQ973977">
    <property type="protein sequence ID" value="EEF36440.1"/>
    <property type="molecule type" value="Genomic_DNA"/>
</dbReference>
<name>B9SIV1_RICCO</name>
<accession>B9SIV1</accession>
<gene>
    <name evidence="1" type="ORF">RCOM_0790240</name>
</gene>
<dbReference type="AlphaFoldDB" id="B9SIV1"/>
<organism evidence="1 2">
    <name type="scientific">Ricinus communis</name>
    <name type="common">Castor bean</name>
    <dbReference type="NCBI Taxonomy" id="3988"/>
    <lineage>
        <taxon>Eukaryota</taxon>
        <taxon>Viridiplantae</taxon>
        <taxon>Streptophyta</taxon>
        <taxon>Embryophyta</taxon>
        <taxon>Tracheophyta</taxon>
        <taxon>Spermatophyta</taxon>
        <taxon>Magnoliopsida</taxon>
        <taxon>eudicotyledons</taxon>
        <taxon>Gunneridae</taxon>
        <taxon>Pentapetalae</taxon>
        <taxon>rosids</taxon>
        <taxon>fabids</taxon>
        <taxon>Malpighiales</taxon>
        <taxon>Euphorbiaceae</taxon>
        <taxon>Acalyphoideae</taxon>
        <taxon>Acalypheae</taxon>
        <taxon>Ricinus</taxon>
    </lineage>
</organism>
<proteinExistence type="predicted"/>
<evidence type="ECO:0000313" key="1">
    <source>
        <dbReference type="EMBL" id="EEF36440.1"/>
    </source>
</evidence>
<dbReference type="Proteomes" id="UP000008311">
    <property type="component" value="Unassembled WGS sequence"/>
</dbReference>
<reference evidence="2" key="1">
    <citation type="journal article" date="2010" name="Nat. Biotechnol.">
        <title>Draft genome sequence of the oilseed species Ricinus communis.</title>
        <authorList>
            <person name="Chan A.P."/>
            <person name="Crabtree J."/>
            <person name="Zhao Q."/>
            <person name="Lorenzi H."/>
            <person name="Orvis J."/>
            <person name="Puiu D."/>
            <person name="Melake-Berhan A."/>
            <person name="Jones K.M."/>
            <person name="Redman J."/>
            <person name="Chen G."/>
            <person name="Cahoon E.B."/>
            <person name="Gedil M."/>
            <person name="Stanke M."/>
            <person name="Haas B.J."/>
            <person name="Wortman J.R."/>
            <person name="Fraser-Liggett C.M."/>
            <person name="Ravel J."/>
            <person name="Rabinowicz P.D."/>
        </authorList>
    </citation>
    <scope>NUCLEOTIDE SEQUENCE [LARGE SCALE GENOMIC DNA]</scope>
    <source>
        <strain evidence="2">cv. Hale</strain>
    </source>
</reference>
<keyword evidence="2" id="KW-1185">Reference proteome</keyword>
<dbReference type="InParanoid" id="B9SIV1"/>